<keyword evidence="4 8" id="KW-0472">Membrane</keyword>
<dbReference type="NCBIfam" id="TIGR01845">
    <property type="entry name" value="outer_NodT"/>
    <property type="match status" value="1"/>
</dbReference>
<comment type="similarity">
    <text evidence="1 8">Belongs to the outer membrane factor (OMF) (TC 1.B.17) family.</text>
</comment>
<dbReference type="SUPFAM" id="SSF56954">
    <property type="entry name" value="Outer membrane efflux proteins (OEP)"/>
    <property type="match status" value="1"/>
</dbReference>
<keyword evidence="3 8" id="KW-0812">Transmembrane</keyword>
<evidence type="ECO:0000256" key="3">
    <source>
        <dbReference type="ARBA" id="ARBA00022692"/>
    </source>
</evidence>
<dbReference type="AlphaFoldDB" id="A0A1A9KDS8"/>
<dbReference type="Gene3D" id="1.20.1600.10">
    <property type="entry name" value="Outer membrane efflux proteins (OEP)"/>
    <property type="match status" value="1"/>
</dbReference>
<evidence type="ECO:0000256" key="8">
    <source>
        <dbReference type="RuleBase" id="RU362097"/>
    </source>
</evidence>
<evidence type="ECO:0000256" key="4">
    <source>
        <dbReference type="ARBA" id="ARBA00023136"/>
    </source>
</evidence>
<evidence type="ECO:0000256" key="2">
    <source>
        <dbReference type="ARBA" id="ARBA00022452"/>
    </source>
</evidence>
<organism evidence="10 11">
    <name type="scientific">Pseudomonas citronellolis</name>
    <dbReference type="NCBI Taxonomy" id="53408"/>
    <lineage>
        <taxon>Bacteria</taxon>
        <taxon>Pseudomonadati</taxon>
        <taxon>Pseudomonadota</taxon>
        <taxon>Gammaproteobacteria</taxon>
        <taxon>Pseudomonadales</taxon>
        <taxon>Pseudomonadaceae</taxon>
        <taxon>Pseudomonas</taxon>
    </lineage>
</organism>
<dbReference type="EMBL" id="CP015878">
    <property type="protein sequence ID" value="ANI15685.1"/>
    <property type="molecule type" value="Genomic_DNA"/>
</dbReference>
<dbReference type="GO" id="GO:0009279">
    <property type="term" value="C:cell outer membrane"/>
    <property type="evidence" value="ECO:0007669"/>
    <property type="project" value="UniProtKB-SubCell"/>
</dbReference>
<dbReference type="PANTHER" id="PTHR30203">
    <property type="entry name" value="OUTER MEMBRANE CATION EFFLUX PROTEIN"/>
    <property type="match status" value="1"/>
</dbReference>
<evidence type="ECO:0000256" key="6">
    <source>
        <dbReference type="ARBA" id="ARBA00023237"/>
    </source>
</evidence>
<keyword evidence="7 8" id="KW-0449">Lipoprotein</keyword>
<dbReference type="Gene3D" id="2.20.200.10">
    <property type="entry name" value="Outer membrane efflux proteins (OEP)"/>
    <property type="match status" value="1"/>
</dbReference>
<evidence type="ECO:0000313" key="11">
    <source>
        <dbReference type="Proteomes" id="UP000077748"/>
    </source>
</evidence>
<dbReference type="RefSeq" id="WP_064583402.1">
    <property type="nucleotide sequence ID" value="NZ_CP015878.1"/>
</dbReference>
<dbReference type="Proteomes" id="UP000077748">
    <property type="component" value="Chromosome"/>
</dbReference>
<evidence type="ECO:0000313" key="10">
    <source>
        <dbReference type="EMBL" id="ANI15685.1"/>
    </source>
</evidence>
<feature type="region of interest" description="Disordered" evidence="9">
    <location>
        <begin position="106"/>
        <end position="141"/>
    </location>
</feature>
<name>A0A1A9KDS8_9PSED</name>
<sequence>MDLSRTPRLLPSAVLLALLAGCMVGPDYHRPSAPTPVAFKEAAGWKAARPADAVAKGDWWKLYGDLRLDSLMAQVNLSNQTVAQYGAQYREAQALVRETRAGLLPTVTGSFSSTRSQTGSGSGSSSQTGSSAQGEAGNSHSASVSASWELDLWGKLRRGVERDSASAEASAADLANALLSARSELAQAYFKLRVADLQIDLYGKTVQAYTRYVAVTQNKYDAQISSRADLAQAQNQLESARASLLASQWARAQYEHAIALLVGKAPADFSLAADLNWRYVVPSIPVGVPTALLERRPDIAAAEREMAAANASVGVAVAAYYPDLTLDVSGGYQGSSISHLVNVPNRFWSIGPSFSGTLLDFGATRASVEQYRASYDAQVALYRQTVLAALGEVEDYLVQLRTQEPQLAALERAVAAAAESARVTYDQYEAGKIDYLDVATTQATLLSQRQSLLSLTSTQMVTSVQLIAALGGSWE</sequence>
<reference evidence="10 11" key="1">
    <citation type="submission" date="2016-05" db="EMBL/GenBank/DDBJ databases">
        <title>Genome Sequence of Pseudomonas citronellolis Strain SJTE-3, an Estrogens and Persistent Organic Pollutants degradation strain.</title>
        <authorList>
            <person name="Liang R."/>
        </authorList>
    </citation>
    <scope>NUCLEOTIDE SEQUENCE [LARGE SCALE GENOMIC DNA]</scope>
    <source>
        <strain evidence="10 11">SJTE-3</strain>
    </source>
</reference>
<keyword evidence="5 8" id="KW-0564">Palmitate</keyword>
<gene>
    <name evidence="10" type="ORF">A9C11_17620</name>
</gene>
<dbReference type="InterPro" id="IPR003423">
    <property type="entry name" value="OMP_efflux"/>
</dbReference>
<keyword evidence="2 8" id="KW-1134">Transmembrane beta strand</keyword>
<accession>A0A1A9KDS8</accession>
<dbReference type="PROSITE" id="PS51257">
    <property type="entry name" value="PROKAR_LIPOPROTEIN"/>
    <property type="match status" value="1"/>
</dbReference>
<comment type="subcellular location">
    <subcellularLocation>
        <location evidence="8">Cell outer membrane</location>
        <topology evidence="8">Lipid-anchor</topology>
    </subcellularLocation>
</comment>
<protein>
    <submittedName>
        <fullName evidence="10">RND transporter</fullName>
    </submittedName>
</protein>
<dbReference type="GO" id="GO:0015562">
    <property type="term" value="F:efflux transmembrane transporter activity"/>
    <property type="evidence" value="ECO:0007669"/>
    <property type="project" value="InterPro"/>
</dbReference>
<evidence type="ECO:0000256" key="1">
    <source>
        <dbReference type="ARBA" id="ARBA00007613"/>
    </source>
</evidence>
<evidence type="ECO:0000256" key="7">
    <source>
        <dbReference type="ARBA" id="ARBA00023288"/>
    </source>
</evidence>
<keyword evidence="6" id="KW-0998">Cell outer membrane</keyword>
<dbReference type="InterPro" id="IPR010131">
    <property type="entry name" value="MdtP/NodT-like"/>
</dbReference>
<dbReference type="PANTHER" id="PTHR30203:SF33">
    <property type="entry name" value="BLR4455 PROTEIN"/>
    <property type="match status" value="1"/>
</dbReference>
<evidence type="ECO:0000256" key="5">
    <source>
        <dbReference type="ARBA" id="ARBA00023139"/>
    </source>
</evidence>
<dbReference type="Pfam" id="PF02321">
    <property type="entry name" value="OEP"/>
    <property type="match status" value="2"/>
</dbReference>
<proteinExistence type="inferred from homology"/>
<evidence type="ECO:0000256" key="9">
    <source>
        <dbReference type="SAM" id="MobiDB-lite"/>
    </source>
</evidence>
<feature type="compositionally biased region" description="Low complexity" evidence="9">
    <location>
        <begin position="108"/>
        <end position="134"/>
    </location>
</feature>